<feature type="region of interest" description="Disordered" evidence="1">
    <location>
        <begin position="228"/>
        <end position="310"/>
    </location>
</feature>
<evidence type="ECO:0000313" key="2">
    <source>
        <dbReference type="EMBL" id="EEN64916.1"/>
    </source>
</evidence>
<organism>
    <name type="scientific">Branchiostoma floridae</name>
    <name type="common">Florida lancelet</name>
    <name type="synonym">Amphioxus</name>
    <dbReference type="NCBI Taxonomy" id="7739"/>
    <lineage>
        <taxon>Eukaryota</taxon>
        <taxon>Metazoa</taxon>
        <taxon>Chordata</taxon>
        <taxon>Cephalochordata</taxon>
        <taxon>Leptocardii</taxon>
        <taxon>Amphioxiformes</taxon>
        <taxon>Branchiostomatidae</taxon>
        <taxon>Branchiostoma</taxon>
    </lineage>
</organism>
<feature type="compositionally biased region" description="Basic and acidic residues" evidence="1">
    <location>
        <begin position="285"/>
        <end position="304"/>
    </location>
</feature>
<dbReference type="PANTHER" id="PTHR10877">
    <property type="entry name" value="POLYCYSTIN FAMILY MEMBER"/>
    <property type="match status" value="1"/>
</dbReference>
<dbReference type="EMBL" id="GG666484">
    <property type="protein sequence ID" value="EEN64916.1"/>
    <property type="molecule type" value="Genomic_DNA"/>
</dbReference>
<gene>
    <name evidence="2" type="ORF">BRAFLDRAFT_85529</name>
</gene>
<sequence>MAGELLSLGSNDYKQNMVAVGGLQQGLNSLMGSARSTPSEDQTEEQAEHAKKATNAVTSATTTLGTVVLNHRLPGEPSVGFQYDNFGVAFQKRYSESVGSEGFTASEGSVSLPSSDATMKSSDEALNTKFMNFNENPFDWDNTSKIVTKVVSLDLTSETGGAFPVKDTANDISIFVGNDADPPEPRLVSRNISEPGKSEMLYHEITVPYNSCAIFTAFVPYNRTEEEVGLETVSSNVPKDDDESRVEESELKAPTAHIEELDSENGNEPNEMDNSKEEEDEEEKKEEKKEEKMKEKKEKKDEFIFPHWCK</sequence>
<dbReference type="AlphaFoldDB" id="C3Y3P0"/>
<dbReference type="InterPro" id="IPR051223">
    <property type="entry name" value="Polycystin"/>
</dbReference>
<evidence type="ECO:0000256" key="1">
    <source>
        <dbReference type="SAM" id="MobiDB-lite"/>
    </source>
</evidence>
<feature type="region of interest" description="Disordered" evidence="1">
    <location>
        <begin position="29"/>
        <end position="55"/>
    </location>
</feature>
<feature type="compositionally biased region" description="Polar residues" evidence="1">
    <location>
        <begin position="29"/>
        <end position="40"/>
    </location>
</feature>
<name>C3Y3P0_BRAFL</name>
<dbReference type="PANTHER" id="PTHR10877:SF194">
    <property type="entry name" value="LOCATION OF VULVA DEFECTIVE 1"/>
    <property type="match status" value="1"/>
</dbReference>
<accession>C3Y3P0</accession>
<dbReference type="InParanoid" id="C3Y3P0"/>
<reference evidence="2" key="1">
    <citation type="journal article" date="2008" name="Nature">
        <title>The amphioxus genome and the evolution of the chordate karyotype.</title>
        <authorList>
            <consortium name="US DOE Joint Genome Institute (JGI-PGF)"/>
            <person name="Putnam N.H."/>
            <person name="Butts T."/>
            <person name="Ferrier D.E.K."/>
            <person name="Furlong R.F."/>
            <person name="Hellsten U."/>
            <person name="Kawashima T."/>
            <person name="Robinson-Rechavi M."/>
            <person name="Shoguchi E."/>
            <person name="Terry A."/>
            <person name="Yu J.-K."/>
            <person name="Benito-Gutierrez E.L."/>
            <person name="Dubchak I."/>
            <person name="Garcia-Fernandez J."/>
            <person name="Gibson-Brown J.J."/>
            <person name="Grigoriev I.V."/>
            <person name="Horton A.C."/>
            <person name="de Jong P.J."/>
            <person name="Jurka J."/>
            <person name="Kapitonov V.V."/>
            <person name="Kohara Y."/>
            <person name="Kuroki Y."/>
            <person name="Lindquist E."/>
            <person name="Lucas S."/>
            <person name="Osoegawa K."/>
            <person name="Pennacchio L.A."/>
            <person name="Salamov A.A."/>
            <person name="Satou Y."/>
            <person name="Sauka-Spengler T."/>
            <person name="Schmutz J."/>
            <person name="Shin-I T."/>
            <person name="Toyoda A."/>
            <person name="Bronner-Fraser M."/>
            <person name="Fujiyama A."/>
            <person name="Holland L.Z."/>
            <person name="Holland P.W.H."/>
            <person name="Satoh N."/>
            <person name="Rokhsar D.S."/>
        </authorList>
    </citation>
    <scope>NUCLEOTIDE SEQUENCE [LARGE SCALE GENOMIC DNA]</scope>
    <source>
        <strain evidence="2">S238N-H82</strain>
        <tissue evidence="2">Testes</tissue>
    </source>
</reference>
<proteinExistence type="predicted"/>
<protein>
    <submittedName>
        <fullName evidence="2">Uncharacterized protein</fullName>
    </submittedName>
</protein>